<accession>A0A4Q7YY84</accession>
<organism evidence="1 2">
    <name type="scientific">Edaphobacter modestus</name>
    <dbReference type="NCBI Taxonomy" id="388466"/>
    <lineage>
        <taxon>Bacteria</taxon>
        <taxon>Pseudomonadati</taxon>
        <taxon>Acidobacteriota</taxon>
        <taxon>Terriglobia</taxon>
        <taxon>Terriglobales</taxon>
        <taxon>Acidobacteriaceae</taxon>
        <taxon>Edaphobacter</taxon>
    </lineage>
</organism>
<dbReference type="EMBL" id="SHKW01000001">
    <property type="protein sequence ID" value="RZU42750.1"/>
    <property type="molecule type" value="Genomic_DNA"/>
</dbReference>
<sequence>MYLRYYRASSGFTAPLCLNLITATTIPRGTFRPLPRPGNGVCSVSGRFTSSSGLSSSS</sequence>
<gene>
    <name evidence="1" type="ORF">BDD14_4345</name>
</gene>
<evidence type="ECO:0000313" key="1">
    <source>
        <dbReference type="EMBL" id="RZU42750.1"/>
    </source>
</evidence>
<keyword evidence="2" id="KW-1185">Reference proteome</keyword>
<comment type="caution">
    <text evidence="1">The sequence shown here is derived from an EMBL/GenBank/DDBJ whole genome shotgun (WGS) entry which is preliminary data.</text>
</comment>
<dbReference type="Proteomes" id="UP000292958">
    <property type="component" value="Unassembled WGS sequence"/>
</dbReference>
<protein>
    <submittedName>
        <fullName evidence="1">Uncharacterized protein</fullName>
    </submittedName>
</protein>
<reference evidence="1 2" key="1">
    <citation type="submission" date="2019-02" db="EMBL/GenBank/DDBJ databases">
        <title>Genomic Encyclopedia of Archaeal and Bacterial Type Strains, Phase II (KMG-II): from individual species to whole genera.</title>
        <authorList>
            <person name="Goeker M."/>
        </authorList>
    </citation>
    <scope>NUCLEOTIDE SEQUENCE [LARGE SCALE GENOMIC DNA]</scope>
    <source>
        <strain evidence="1 2">DSM 18101</strain>
    </source>
</reference>
<evidence type="ECO:0000313" key="2">
    <source>
        <dbReference type="Proteomes" id="UP000292958"/>
    </source>
</evidence>
<name>A0A4Q7YY84_9BACT</name>
<proteinExistence type="predicted"/>
<dbReference type="AlphaFoldDB" id="A0A4Q7YY84"/>